<dbReference type="PANTHER" id="PTHR16515">
    <property type="entry name" value="PR DOMAIN ZINC FINGER PROTEIN"/>
    <property type="match status" value="1"/>
</dbReference>
<feature type="binding site" evidence="13">
    <location>
        <position position="157"/>
    </location>
    <ligand>
        <name>Zn(2+)</name>
        <dbReference type="ChEBI" id="CHEBI:29105"/>
    </ligand>
</feature>
<dbReference type="PROSITE" id="PS00028">
    <property type="entry name" value="ZINC_FINGER_C2H2_1"/>
    <property type="match status" value="4"/>
</dbReference>
<dbReference type="PROSITE" id="PS50950">
    <property type="entry name" value="ZF_THAP"/>
    <property type="match status" value="1"/>
</dbReference>
<feature type="domain" description="C2H2-type" evidence="14">
    <location>
        <begin position="407"/>
        <end position="434"/>
    </location>
</feature>
<dbReference type="Gene3D" id="3.30.160.60">
    <property type="entry name" value="Classic Zinc Finger"/>
    <property type="match status" value="3"/>
</dbReference>
<dbReference type="EMBL" id="JAWJWE010000003">
    <property type="protein sequence ID" value="KAK6639491.1"/>
    <property type="molecule type" value="Genomic_DNA"/>
</dbReference>
<feature type="binding site" evidence="13">
    <location>
        <position position="115"/>
    </location>
    <ligand>
        <name>Zn(2+)</name>
        <dbReference type="ChEBI" id="CHEBI:29105"/>
    </ligand>
</feature>
<dbReference type="PROSITE" id="PS50157">
    <property type="entry name" value="ZINC_FINGER_C2H2_2"/>
    <property type="match status" value="4"/>
</dbReference>
<organism evidence="17 18">
    <name type="scientific">Polyplax serrata</name>
    <name type="common">Common mouse louse</name>
    <dbReference type="NCBI Taxonomy" id="468196"/>
    <lineage>
        <taxon>Eukaryota</taxon>
        <taxon>Metazoa</taxon>
        <taxon>Ecdysozoa</taxon>
        <taxon>Arthropoda</taxon>
        <taxon>Hexapoda</taxon>
        <taxon>Insecta</taxon>
        <taxon>Pterygota</taxon>
        <taxon>Neoptera</taxon>
        <taxon>Paraneoptera</taxon>
        <taxon>Psocodea</taxon>
        <taxon>Troctomorpha</taxon>
        <taxon>Phthiraptera</taxon>
        <taxon>Anoplura</taxon>
        <taxon>Polyplacidae</taxon>
        <taxon>Polyplax</taxon>
    </lineage>
</organism>
<keyword evidence="3 13" id="KW-0479">Metal-binding</keyword>
<dbReference type="SUPFAM" id="SSF57716">
    <property type="entry name" value="Glucocorticoid receptor-like (DNA-binding domain)"/>
    <property type="match status" value="2"/>
</dbReference>
<gene>
    <name evidence="17" type="ORF">RUM43_007764</name>
</gene>
<dbReference type="FunFam" id="3.30.160.60:FF:000060">
    <property type="entry name" value="zinc finger protein 436"/>
    <property type="match status" value="1"/>
</dbReference>
<evidence type="ECO:0000256" key="10">
    <source>
        <dbReference type="ARBA" id="ARBA00023242"/>
    </source>
</evidence>
<dbReference type="SMART" id="SM00980">
    <property type="entry name" value="THAP"/>
    <property type="match status" value="1"/>
</dbReference>
<evidence type="ECO:0000256" key="12">
    <source>
        <dbReference type="PROSITE-ProRule" id="PRU00309"/>
    </source>
</evidence>
<dbReference type="InterPro" id="IPR012934">
    <property type="entry name" value="Znf_AD"/>
</dbReference>
<sequence length="545" mass="62583">MNCKVCENTSAKTPTVSFFRFPKENKRCRDWADRCGLAKSHDKYGTLRFYKSFRICSDHFDPNDIVFDGRKKRLLQSAVPQLLLNSKSGDSAQPEDVGQLKEPRFKMVQNFCRLCAEETVNLTDIFGTQGKTLNLEDKLKYFPLVLDKCDVLPLRVCHRCISKVNQFCDFIASCLKAETKLKVMLDTAEESIQLLNDENKLSNSKNNSSIQEISEGPMVESSNMKNMPLLRRDTRNVSGSNTVFPNLSQTFKTCPIQTKVEHDLFDWKCPKTDAFGLLNQLPLFNESESDKLFQKQDNCKMTKLIKEERASHSVIGEKNEEITTGFTCDPSKVLTSVDELNSHFPTESHMYIFEDSSLKSTINQVDIGDGIYDVCLINLPIPEYLNNQKLNFKLHSSQDFCKKIGRIKCQYCNKLFKSKKSCRIHEITHSVAIPCKQCGKLFRSKSSLRQHKSVHSEERHFTCQVCGLKFKRKDTLSNHLRIHTGERPFVCKICGFAFKQRGDCLKHEKNHVKTEVKHNMKDDNDDSKESFSLNYIPNLLETVLP</sequence>
<evidence type="ECO:0000259" key="16">
    <source>
        <dbReference type="PROSITE" id="PS51915"/>
    </source>
</evidence>
<evidence type="ECO:0000256" key="2">
    <source>
        <dbReference type="ARBA" id="ARBA00006991"/>
    </source>
</evidence>
<dbReference type="PROSITE" id="PS51915">
    <property type="entry name" value="ZAD"/>
    <property type="match status" value="1"/>
</dbReference>
<keyword evidence="5 11" id="KW-0863">Zinc-finger</keyword>
<feature type="binding site" evidence="13">
    <location>
        <position position="112"/>
    </location>
    <ligand>
        <name>Zn(2+)</name>
        <dbReference type="ChEBI" id="CHEBI:29105"/>
    </ligand>
</feature>
<dbReference type="FunFam" id="3.30.160.60:FF:001370">
    <property type="entry name" value="Zinc finger protein"/>
    <property type="match status" value="1"/>
</dbReference>
<dbReference type="InterPro" id="IPR050331">
    <property type="entry name" value="Zinc_finger"/>
</dbReference>
<protein>
    <submittedName>
        <fullName evidence="17">Uncharacterized protein</fullName>
    </submittedName>
</protein>
<dbReference type="Gene3D" id="6.20.210.20">
    <property type="entry name" value="THAP domain"/>
    <property type="match status" value="1"/>
</dbReference>
<evidence type="ECO:0000256" key="6">
    <source>
        <dbReference type="ARBA" id="ARBA00022833"/>
    </source>
</evidence>
<comment type="subcellular location">
    <subcellularLocation>
        <location evidence="1">Nucleus</location>
    </subcellularLocation>
</comment>
<dbReference type="GO" id="GO:0032502">
    <property type="term" value="P:developmental process"/>
    <property type="evidence" value="ECO:0007669"/>
    <property type="project" value="UniProtKB-ARBA"/>
</dbReference>
<keyword evidence="7" id="KW-0805">Transcription regulation</keyword>
<evidence type="ECO:0000313" key="17">
    <source>
        <dbReference type="EMBL" id="KAK6639491.1"/>
    </source>
</evidence>
<reference evidence="17 18" key="1">
    <citation type="submission" date="2023-10" db="EMBL/GenBank/DDBJ databases">
        <title>Genomes of two closely related lineages of the louse Polyplax serrata with different host specificities.</title>
        <authorList>
            <person name="Martinu J."/>
            <person name="Tarabai H."/>
            <person name="Stefka J."/>
            <person name="Hypsa V."/>
        </authorList>
    </citation>
    <scope>NUCLEOTIDE SEQUENCE [LARGE SCALE GENOMIC DNA]</scope>
    <source>
        <strain evidence="17">HR10_N</strain>
    </source>
</reference>
<evidence type="ECO:0000259" key="15">
    <source>
        <dbReference type="PROSITE" id="PS50950"/>
    </source>
</evidence>
<dbReference type="GO" id="GO:0008270">
    <property type="term" value="F:zinc ion binding"/>
    <property type="evidence" value="ECO:0007669"/>
    <property type="project" value="UniProtKB-UniRule"/>
</dbReference>
<dbReference type="SMART" id="SM00355">
    <property type="entry name" value="ZnF_C2H2"/>
    <property type="match status" value="4"/>
</dbReference>
<evidence type="ECO:0000256" key="11">
    <source>
        <dbReference type="PROSITE-ProRule" id="PRU00042"/>
    </source>
</evidence>
<dbReference type="InterPro" id="IPR036236">
    <property type="entry name" value="Znf_C2H2_sf"/>
</dbReference>
<dbReference type="InterPro" id="IPR013087">
    <property type="entry name" value="Znf_C2H2_type"/>
</dbReference>
<comment type="similarity">
    <text evidence="2">Belongs to the krueppel C2H2-type zinc-finger protein family.</text>
</comment>
<evidence type="ECO:0000256" key="1">
    <source>
        <dbReference type="ARBA" id="ARBA00004123"/>
    </source>
</evidence>
<evidence type="ECO:0000256" key="8">
    <source>
        <dbReference type="ARBA" id="ARBA00023125"/>
    </source>
</evidence>
<keyword evidence="4" id="KW-0677">Repeat</keyword>
<dbReference type="InterPro" id="IPR038441">
    <property type="entry name" value="THAP_Znf_sf"/>
</dbReference>
<evidence type="ECO:0000256" key="3">
    <source>
        <dbReference type="ARBA" id="ARBA00022723"/>
    </source>
</evidence>
<comment type="caution">
    <text evidence="17">The sequence shown here is derived from an EMBL/GenBank/DDBJ whole genome shotgun (WGS) entry which is preliminary data.</text>
</comment>
<dbReference type="Pfam" id="PF05485">
    <property type="entry name" value="THAP"/>
    <property type="match status" value="1"/>
</dbReference>
<dbReference type="GO" id="GO:0003690">
    <property type="term" value="F:double-stranded DNA binding"/>
    <property type="evidence" value="ECO:0007669"/>
    <property type="project" value="UniProtKB-ARBA"/>
</dbReference>
<feature type="domain" description="C2H2-type" evidence="14">
    <location>
        <begin position="461"/>
        <end position="488"/>
    </location>
</feature>
<dbReference type="SMART" id="SM00868">
    <property type="entry name" value="zf-AD"/>
    <property type="match status" value="1"/>
</dbReference>
<keyword evidence="10" id="KW-0539">Nucleus</keyword>
<dbReference type="SMART" id="SM00692">
    <property type="entry name" value="DM3"/>
    <property type="match status" value="1"/>
</dbReference>
<dbReference type="FunFam" id="3.30.160.60:FF:000202">
    <property type="entry name" value="Zinc finger protein 574"/>
    <property type="match status" value="1"/>
</dbReference>
<dbReference type="Pfam" id="PF00096">
    <property type="entry name" value="zf-C2H2"/>
    <property type="match status" value="2"/>
</dbReference>
<evidence type="ECO:0000256" key="9">
    <source>
        <dbReference type="ARBA" id="ARBA00023163"/>
    </source>
</evidence>
<keyword evidence="8 12" id="KW-0238">DNA-binding</keyword>
<evidence type="ECO:0000256" key="5">
    <source>
        <dbReference type="ARBA" id="ARBA00022771"/>
    </source>
</evidence>
<evidence type="ECO:0000256" key="4">
    <source>
        <dbReference type="ARBA" id="ARBA00022737"/>
    </source>
</evidence>
<evidence type="ECO:0000256" key="7">
    <source>
        <dbReference type="ARBA" id="ARBA00023015"/>
    </source>
</evidence>
<dbReference type="GO" id="GO:0005634">
    <property type="term" value="C:nucleus"/>
    <property type="evidence" value="ECO:0007669"/>
    <property type="project" value="UniProtKB-SubCell"/>
</dbReference>
<feature type="domain" description="C2H2-type" evidence="14">
    <location>
        <begin position="433"/>
        <end position="460"/>
    </location>
</feature>
<feature type="domain" description="C2H2-type" evidence="14">
    <location>
        <begin position="489"/>
        <end position="516"/>
    </location>
</feature>
<keyword evidence="6 13" id="KW-0862">Zinc</keyword>
<feature type="domain" description="ZAD" evidence="16">
    <location>
        <begin position="110"/>
        <end position="184"/>
    </location>
</feature>
<dbReference type="Proteomes" id="UP001372834">
    <property type="component" value="Unassembled WGS sequence"/>
</dbReference>
<dbReference type="Pfam" id="PF07776">
    <property type="entry name" value="zf-AD"/>
    <property type="match status" value="1"/>
</dbReference>
<dbReference type="PANTHER" id="PTHR16515:SF35">
    <property type="entry name" value="FEZ FAMILY ZINC FINGER PROTEIN 2"/>
    <property type="match status" value="1"/>
</dbReference>
<dbReference type="Gene3D" id="3.40.1800.20">
    <property type="match status" value="1"/>
</dbReference>
<proteinExistence type="inferred from homology"/>
<evidence type="ECO:0000259" key="14">
    <source>
        <dbReference type="PROSITE" id="PS50157"/>
    </source>
</evidence>
<dbReference type="AlphaFoldDB" id="A0AAN8PDH6"/>
<keyword evidence="9" id="KW-0804">Transcription</keyword>
<dbReference type="InterPro" id="IPR006612">
    <property type="entry name" value="THAP_Znf"/>
</dbReference>
<evidence type="ECO:0000313" key="18">
    <source>
        <dbReference type="Proteomes" id="UP001372834"/>
    </source>
</evidence>
<dbReference type="GO" id="GO:0010468">
    <property type="term" value="P:regulation of gene expression"/>
    <property type="evidence" value="ECO:0007669"/>
    <property type="project" value="TreeGrafter"/>
</dbReference>
<dbReference type="SUPFAM" id="SSF57667">
    <property type="entry name" value="beta-beta-alpha zinc fingers"/>
    <property type="match status" value="2"/>
</dbReference>
<feature type="domain" description="THAP-type" evidence="15">
    <location>
        <begin position="1"/>
        <end position="83"/>
    </location>
</feature>
<name>A0AAN8PDH6_POLSC</name>
<feature type="binding site" evidence="13">
    <location>
        <position position="160"/>
    </location>
    <ligand>
        <name>Zn(2+)</name>
        <dbReference type="ChEBI" id="CHEBI:29105"/>
    </ligand>
</feature>
<accession>A0AAN8PDH6</accession>
<evidence type="ECO:0000256" key="13">
    <source>
        <dbReference type="PROSITE-ProRule" id="PRU01263"/>
    </source>
</evidence>